<organism evidence="5 6">
    <name type="scientific">Cupriavidus taiwanensis</name>
    <dbReference type="NCBI Taxonomy" id="164546"/>
    <lineage>
        <taxon>Bacteria</taxon>
        <taxon>Pseudomonadati</taxon>
        <taxon>Pseudomonadota</taxon>
        <taxon>Betaproteobacteria</taxon>
        <taxon>Burkholderiales</taxon>
        <taxon>Burkholderiaceae</taxon>
        <taxon>Cupriavidus</taxon>
    </lineage>
</organism>
<reference evidence="5 6" key="1">
    <citation type="submission" date="2018-01" db="EMBL/GenBank/DDBJ databases">
        <authorList>
            <person name="Clerissi C."/>
        </authorList>
    </citation>
    <scope>NUCLEOTIDE SEQUENCE [LARGE SCALE GENOMIC DNA]</scope>
    <source>
        <strain evidence="5">Cupriavidus taiwanensis STM 6021</strain>
    </source>
</reference>
<dbReference type="InterPro" id="IPR020845">
    <property type="entry name" value="AMP-binding_CS"/>
</dbReference>
<evidence type="ECO:0000313" key="6">
    <source>
        <dbReference type="Proteomes" id="UP000257139"/>
    </source>
</evidence>
<dbReference type="RefSeq" id="WP_025585812.1">
    <property type="nucleotide sequence ID" value="NZ_LT976871.1"/>
</dbReference>
<comment type="similarity">
    <text evidence="1">Belongs to the ATP-dependent AMP-binding enzyme family.</text>
</comment>
<dbReference type="Pfam" id="PF00501">
    <property type="entry name" value="AMP-binding"/>
    <property type="match status" value="1"/>
</dbReference>
<dbReference type="InterPro" id="IPR050237">
    <property type="entry name" value="ATP-dep_AMP-bd_enzyme"/>
</dbReference>
<dbReference type="PROSITE" id="PS00455">
    <property type="entry name" value="AMP_BINDING"/>
    <property type="match status" value="1"/>
</dbReference>
<dbReference type="Pfam" id="PF13193">
    <property type="entry name" value="AMP-binding_C"/>
    <property type="match status" value="1"/>
</dbReference>
<dbReference type="PANTHER" id="PTHR43767">
    <property type="entry name" value="LONG-CHAIN-FATTY-ACID--COA LIGASE"/>
    <property type="match status" value="1"/>
</dbReference>
<evidence type="ECO:0000313" key="5">
    <source>
        <dbReference type="EMBL" id="SPC07234.1"/>
    </source>
</evidence>
<dbReference type="InterPro" id="IPR025110">
    <property type="entry name" value="AMP-bd_C"/>
</dbReference>
<dbReference type="EMBL" id="OGUU01000002">
    <property type="protein sequence ID" value="SPC07234.1"/>
    <property type="molecule type" value="Genomic_DNA"/>
</dbReference>
<dbReference type="GO" id="GO:0008756">
    <property type="term" value="F:o-succinylbenzoate-CoA ligase activity"/>
    <property type="evidence" value="ECO:0007669"/>
    <property type="project" value="UniProtKB-EC"/>
</dbReference>
<dbReference type="AlphaFoldDB" id="A0A7Z7NJI8"/>
<evidence type="ECO:0000256" key="1">
    <source>
        <dbReference type="ARBA" id="ARBA00006432"/>
    </source>
</evidence>
<dbReference type="Gene3D" id="3.30.300.30">
    <property type="match status" value="1"/>
</dbReference>
<gene>
    <name evidence="5" type="ORF">CBM2594_A100094</name>
</gene>
<proteinExistence type="inferred from homology"/>
<dbReference type="InterPro" id="IPR042099">
    <property type="entry name" value="ANL_N_sf"/>
</dbReference>
<evidence type="ECO:0000256" key="2">
    <source>
        <dbReference type="ARBA" id="ARBA00022598"/>
    </source>
</evidence>
<feature type="domain" description="AMP-binding enzyme C-terminal" evidence="4">
    <location>
        <begin position="433"/>
        <end position="508"/>
    </location>
</feature>
<dbReference type="EC" id="6.2.1.26" evidence="5"/>
<dbReference type="Proteomes" id="UP000257139">
    <property type="component" value="Chromosome CBM2594_a"/>
</dbReference>
<protein>
    <submittedName>
        <fullName evidence="5">Long-chain-fatty-acid-CoA ligase synthetase, AMP-dependent synthetase and ligase family</fullName>
        <ecNumber evidence="5">6.2.1.26</ecNumber>
    </submittedName>
</protein>
<dbReference type="InterPro" id="IPR045851">
    <property type="entry name" value="AMP-bd_C_sf"/>
</dbReference>
<evidence type="ECO:0000259" key="4">
    <source>
        <dbReference type="Pfam" id="PF13193"/>
    </source>
</evidence>
<dbReference type="Gene3D" id="3.40.50.12780">
    <property type="entry name" value="N-terminal domain of ligase-like"/>
    <property type="match status" value="1"/>
</dbReference>
<name>A0A7Z7NJI8_9BURK</name>
<dbReference type="SUPFAM" id="SSF56801">
    <property type="entry name" value="Acetyl-CoA synthetase-like"/>
    <property type="match status" value="1"/>
</dbReference>
<dbReference type="PANTHER" id="PTHR43767:SF1">
    <property type="entry name" value="NONRIBOSOMAL PEPTIDE SYNTHASE PES1 (EUROFUNG)-RELATED"/>
    <property type="match status" value="1"/>
</dbReference>
<dbReference type="FunFam" id="3.30.300.30:FF:000008">
    <property type="entry name" value="2,3-dihydroxybenzoate-AMP ligase"/>
    <property type="match status" value="1"/>
</dbReference>
<accession>A0A7Z7NJI8</accession>
<comment type="caution">
    <text evidence="5">The sequence shown here is derived from an EMBL/GenBank/DDBJ whole genome shotgun (WGS) entry which is preliminary data.</text>
</comment>
<keyword evidence="2 5" id="KW-0436">Ligase</keyword>
<sequence>MENLPASTESRRIGRIALGDVLYRSAIRFGARVAVVDGDRRLSYRELDDLSSQFADYLLEAHPEPVQVATLCANSADMVVAINGIHKAGHVWVPVNILLDPAQIGYILRHAEVSCIVADEALSTQPQIAELLHGLDLPVVLVRAGSGSTGGRTLASVTRGRPAALPAVDIDSGQPALIMYTSGTTGNPKGAVHSHASVYSAVLANVSALAYTEKDVVSGMLPLFHCGQHVAMATALAAGASVVLARGFSAQATIDAIARERITLLIGLPMMYAAILDDPRAPSTDFSSLRLCMYAMAAMPRVLVDRIAAAMCSDIVLVTGQTEMYPVTMSFRPVEHPHRDANYWGTSTVVCETALMDDDGRLLGPGEVGEIVHRGPNVMLGYFKDPAATESVQKYGWHHTGDLGTFDEDGQLLFLDRKKDMIKTGGENVASIKVESAILSHPAIASAAVVGLPHPHWSEAICAFVVLKPDSECSEQELIAHCRPHLGKFETPKAVKFIEALPLTATGKVQKHILRKQYENCFASENP</sequence>
<feature type="domain" description="AMP-dependent synthetase/ligase" evidence="3">
    <location>
        <begin position="24"/>
        <end position="383"/>
    </location>
</feature>
<dbReference type="InterPro" id="IPR000873">
    <property type="entry name" value="AMP-dep_synth/lig_dom"/>
</dbReference>
<evidence type="ECO:0000259" key="3">
    <source>
        <dbReference type="Pfam" id="PF00501"/>
    </source>
</evidence>